<feature type="transmembrane region" description="Helical" evidence="8">
    <location>
        <begin position="478"/>
        <end position="498"/>
    </location>
</feature>
<feature type="transmembrane region" description="Helical" evidence="8">
    <location>
        <begin position="342"/>
        <end position="364"/>
    </location>
</feature>
<feature type="transmembrane region" description="Helical" evidence="8">
    <location>
        <begin position="263"/>
        <end position="282"/>
    </location>
</feature>
<comment type="caution">
    <text evidence="9">The sequence shown here is derived from an EMBL/GenBank/DDBJ whole genome shotgun (WGS) entry which is preliminary data.</text>
</comment>
<feature type="transmembrane region" description="Helical" evidence="8">
    <location>
        <begin position="504"/>
        <end position="526"/>
    </location>
</feature>
<reference evidence="9 10" key="1">
    <citation type="submission" date="2017-12" db="EMBL/GenBank/DDBJ databases">
        <authorList>
            <person name="Hurst M.R.H."/>
        </authorList>
    </citation>
    <scope>NUCLEOTIDE SEQUENCE [LARGE SCALE GENOMIC DNA]</scope>
    <source>
        <strain evidence="9 10">SY-3-19</strain>
    </source>
</reference>
<feature type="region of interest" description="Disordered" evidence="7">
    <location>
        <begin position="27"/>
        <end position="57"/>
    </location>
</feature>
<keyword evidence="4 8" id="KW-0812">Transmembrane</keyword>
<name>A0A2S7K5K2_9PROT</name>
<organism evidence="9 10">
    <name type="scientific">Hyphococcus luteus</name>
    <dbReference type="NCBI Taxonomy" id="2058213"/>
    <lineage>
        <taxon>Bacteria</taxon>
        <taxon>Pseudomonadati</taxon>
        <taxon>Pseudomonadota</taxon>
        <taxon>Alphaproteobacteria</taxon>
        <taxon>Parvularculales</taxon>
        <taxon>Parvularculaceae</taxon>
        <taxon>Hyphococcus</taxon>
    </lineage>
</organism>
<evidence type="ECO:0000256" key="4">
    <source>
        <dbReference type="ARBA" id="ARBA00022692"/>
    </source>
</evidence>
<proteinExistence type="inferred from homology"/>
<dbReference type="GO" id="GO:0005886">
    <property type="term" value="C:plasma membrane"/>
    <property type="evidence" value="ECO:0007669"/>
    <property type="project" value="UniProtKB-SubCell"/>
</dbReference>
<keyword evidence="3" id="KW-1003">Cell membrane</keyword>
<feature type="transmembrane region" description="Helical" evidence="8">
    <location>
        <begin position="384"/>
        <end position="406"/>
    </location>
</feature>
<evidence type="ECO:0000313" key="9">
    <source>
        <dbReference type="EMBL" id="PQA87787.1"/>
    </source>
</evidence>
<dbReference type="PANTHER" id="PTHR30250">
    <property type="entry name" value="PST FAMILY PREDICTED COLANIC ACID TRANSPORTER"/>
    <property type="match status" value="1"/>
</dbReference>
<protein>
    <recommendedName>
        <fullName evidence="11">Lipopolysaccharide biosynthesis protein</fullName>
    </recommendedName>
</protein>
<dbReference type="Proteomes" id="UP000239504">
    <property type="component" value="Unassembled WGS sequence"/>
</dbReference>
<dbReference type="Pfam" id="PF13440">
    <property type="entry name" value="Polysacc_synt_3"/>
    <property type="match status" value="1"/>
</dbReference>
<evidence type="ECO:0000256" key="2">
    <source>
        <dbReference type="ARBA" id="ARBA00007430"/>
    </source>
</evidence>
<keyword evidence="6 8" id="KW-0472">Membrane</keyword>
<gene>
    <name evidence="9" type="ORF">CW354_05360</name>
</gene>
<keyword evidence="5 8" id="KW-1133">Transmembrane helix</keyword>
<evidence type="ECO:0000256" key="8">
    <source>
        <dbReference type="SAM" id="Phobius"/>
    </source>
</evidence>
<evidence type="ECO:0000256" key="1">
    <source>
        <dbReference type="ARBA" id="ARBA00004651"/>
    </source>
</evidence>
<feature type="transmembrane region" description="Helical" evidence="8">
    <location>
        <begin position="172"/>
        <end position="194"/>
    </location>
</feature>
<keyword evidence="10" id="KW-1185">Reference proteome</keyword>
<dbReference type="PANTHER" id="PTHR30250:SF10">
    <property type="entry name" value="LIPOPOLYSACCHARIDE BIOSYNTHESIS PROTEIN WZXC"/>
    <property type="match status" value="1"/>
</dbReference>
<feature type="compositionally biased region" description="Low complexity" evidence="7">
    <location>
        <begin position="27"/>
        <end position="46"/>
    </location>
</feature>
<feature type="compositionally biased region" description="Polar residues" evidence="7">
    <location>
        <begin position="47"/>
        <end position="57"/>
    </location>
</feature>
<evidence type="ECO:0000313" key="10">
    <source>
        <dbReference type="Proteomes" id="UP000239504"/>
    </source>
</evidence>
<dbReference type="AlphaFoldDB" id="A0A2S7K5K2"/>
<accession>A0A2S7K5K2</accession>
<sequence length="553" mass="58649">MGAHHTPRRRLCKPFAGAPPAFRPPRAFSLMSRAGPPSGRPVPGRSMSDSTTSFSPALQETPSLTARVARGAAWIFGAGLIARALGAVNTIGVARLLAPDAIGVVATATIMMQLLQGISDIGVSQAVVRFRDAGRKDLDTLFTLSALRGLVIGAALLASAPLAAQFYDDPRLFWTFAGVAAFPAMMGLVNPRFYEFERELKFSREFIATILNRLAGVAVSLTVAIIFRTYWAIICGLIAGGFVQLVLSYALRPHLPRFSFKSFSKVFGFSGWLAGVSFMAALNNKLDVPILTRLAGGGGAGVYFMGLHLSELAAGQIAGPVTRALYPGLSEMQGEPDRMRAAFLRGVEALGAFAMPAAFGLAFVARDFTAVVLGEKWAEAAPAIALLAPVIGLQSLFFATQAYAVALGLTRLVFFRELIFFLVRMPVFIWAAMAHGLQGAVAAAAGMGLFHVALNFALFARAGGGAFWAPLWSARRPIGAVALMALWFLALRPIVLPLEGLAPVWRLGLDSLSGAGLYVAALFALWRAEGAPDGVETRALAAIAVTAKRLSRN</sequence>
<dbReference type="InterPro" id="IPR050833">
    <property type="entry name" value="Poly_Biosynth_Transport"/>
</dbReference>
<dbReference type="EMBL" id="PJCH01000005">
    <property type="protein sequence ID" value="PQA87787.1"/>
    <property type="molecule type" value="Genomic_DNA"/>
</dbReference>
<evidence type="ECO:0000256" key="6">
    <source>
        <dbReference type="ARBA" id="ARBA00023136"/>
    </source>
</evidence>
<evidence type="ECO:0008006" key="11">
    <source>
        <dbReference type="Google" id="ProtNLM"/>
    </source>
</evidence>
<evidence type="ECO:0000256" key="3">
    <source>
        <dbReference type="ARBA" id="ARBA00022475"/>
    </source>
</evidence>
<comment type="subcellular location">
    <subcellularLocation>
        <location evidence="1">Cell membrane</location>
        <topology evidence="1">Multi-pass membrane protein</topology>
    </subcellularLocation>
</comment>
<feature type="transmembrane region" description="Helical" evidence="8">
    <location>
        <begin position="141"/>
        <end position="160"/>
    </location>
</feature>
<evidence type="ECO:0000256" key="5">
    <source>
        <dbReference type="ARBA" id="ARBA00022989"/>
    </source>
</evidence>
<feature type="transmembrane region" description="Helical" evidence="8">
    <location>
        <begin position="449"/>
        <end position="471"/>
    </location>
</feature>
<feature type="transmembrane region" description="Helical" evidence="8">
    <location>
        <begin position="231"/>
        <end position="251"/>
    </location>
</feature>
<comment type="similarity">
    <text evidence="2">Belongs to the polysaccharide synthase family.</text>
</comment>
<feature type="transmembrane region" description="Helical" evidence="8">
    <location>
        <begin position="418"/>
        <end position="437"/>
    </location>
</feature>
<evidence type="ECO:0000256" key="7">
    <source>
        <dbReference type="SAM" id="MobiDB-lite"/>
    </source>
</evidence>